<evidence type="ECO:0000256" key="2">
    <source>
        <dbReference type="ARBA" id="ARBA00022747"/>
    </source>
</evidence>
<comment type="caution">
    <text evidence="6">The sequence shown here is derived from an EMBL/GenBank/DDBJ whole genome shotgun (WGS) entry which is preliminary data.</text>
</comment>
<evidence type="ECO:0000313" key="6">
    <source>
        <dbReference type="EMBL" id="EEX76729.1"/>
    </source>
</evidence>
<organism evidence="6 7">
    <name type="scientific">Selenomonas sputigena (strain ATCC 35185 / DSM 20758 / CCUG 44933 / VPI D19B-28)</name>
    <dbReference type="NCBI Taxonomy" id="546271"/>
    <lineage>
        <taxon>Bacteria</taxon>
        <taxon>Bacillati</taxon>
        <taxon>Bacillota</taxon>
        <taxon>Negativicutes</taxon>
        <taxon>Selenomonadales</taxon>
        <taxon>Selenomonadaceae</taxon>
        <taxon>Selenomonas</taxon>
    </lineage>
</organism>
<dbReference type="InterPro" id="IPR051212">
    <property type="entry name" value="Type-I_RE_S_subunit"/>
</dbReference>
<reference evidence="6 7" key="1">
    <citation type="submission" date="2009-09" db="EMBL/GenBank/DDBJ databases">
        <authorList>
            <person name="Weinstock G."/>
            <person name="Sodergren E."/>
            <person name="Clifton S."/>
            <person name="Fulton L."/>
            <person name="Fulton B."/>
            <person name="Courtney L."/>
            <person name="Fronick C."/>
            <person name="Harrison M."/>
            <person name="Strong C."/>
            <person name="Farmer C."/>
            <person name="Delahaunty K."/>
            <person name="Markovic C."/>
            <person name="Hall O."/>
            <person name="Minx P."/>
            <person name="Tomlinson C."/>
            <person name="Mitreva M."/>
            <person name="Nelson J."/>
            <person name="Hou S."/>
            <person name="Wollam A."/>
            <person name="Pepin K.H."/>
            <person name="Johnson M."/>
            <person name="Bhonagiri V."/>
            <person name="Nash W.E."/>
            <person name="Warren W."/>
            <person name="Chinwalla A."/>
            <person name="Mardis E.R."/>
            <person name="Wilson R.K."/>
        </authorList>
    </citation>
    <scope>NUCLEOTIDE SEQUENCE [LARGE SCALE GENOMIC DNA]</scope>
    <source>
        <strain evidence="7">ATCC 35185 / DSM 20758 / VPI D19B-28</strain>
    </source>
</reference>
<evidence type="ECO:0000256" key="4">
    <source>
        <dbReference type="ARBA" id="ARBA00038652"/>
    </source>
</evidence>
<comment type="subunit">
    <text evidence="4">The methyltransferase is composed of M and S polypeptides.</text>
</comment>
<sequence>MSRLRELMEEFCPNGVEYVPLWSVTIWDKKFNAVERDKQPIVENYRYLLANDLFLMEVDKGDVFLLSTGERTGWTTEELAGEYLKEGEVVSIPWGKSRDVTDCIKYYKGKFVTADNRIATSNDITKLSNRYLYYWMMSQGKVIDTFYRGSGIKHPDMAKVLNMQIPIPPLAIQNEIVKLLDDFTELTAELTEQLMTELTLRKKQYNFYRDSLLNFVRVDDTIVQTDRQTDRQTSSKNK</sequence>
<keyword evidence="3" id="KW-0238">DNA-binding</keyword>
<evidence type="ECO:0000313" key="7">
    <source>
        <dbReference type="Proteomes" id="UP000003505"/>
    </source>
</evidence>
<dbReference type="InterPro" id="IPR000055">
    <property type="entry name" value="Restrct_endonuc_typeI_TRD"/>
</dbReference>
<dbReference type="PANTHER" id="PTHR43140:SF1">
    <property type="entry name" value="TYPE I RESTRICTION ENZYME ECOKI SPECIFICITY SUBUNIT"/>
    <property type="match status" value="1"/>
</dbReference>
<dbReference type="Proteomes" id="UP000003505">
    <property type="component" value="Unassembled WGS sequence"/>
</dbReference>
<dbReference type="STRING" id="546271.Selsp_0691"/>
<dbReference type="GO" id="GO:0009307">
    <property type="term" value="P:DNA restriction-modification system"/>
    <property type="evidence" value="ECO:0007669"/>
    <property type="project" value="UniProtKB-KW"/>
</dbReference>
<name>C9LWI1_SELS3</name>
<dbReference type="eggNOG" id="COG0732">
    <property type="taxonomic scope" value="Bacteria"/>
</dbReference>
<proteinExistence type="inferred from homology"/>
<comment type="similarity">
    <text evidence="1">Belongs to the type-I restriction system S methylase family.</text>
</comment>
<accession>C9LWI1</accession>
<evidence type="ECO:0000256" key="1">
    <source>
        <dbReference type="ARBA" id="ARBA00010923"/>
    </source>
</evidence>
<dbReference type="Pfam" id="PF01420">
    <property type="entry name" value="Methylase_S"/>
    <property type="match status" value="1"/>
</dbReference>
<dbReference type="AlphaFoldDB" id="C9LWI1"/>
<dbReference type="OrthoDB" id="9795776at2"/>
<dbReference type="EMBL" id="ACKP02000044">
    <property type="protein sequence ID" value="EEX76729.1"/>
    <property type="molecule type" value="Genomic_DNA"/>
</dbReference>
<gene>
    <name evidence="6" type="ORF">SELSPUOL_01835</name>
</gene>
<dbReference type="RefSeq" id="WP_006193138.1">
    <property type="nucleotide sequence ID" value="NZ_GG698597.1"/>
</dbReference>
<dbReference type="Gene3D" id="3.90.220.20">
    <property type="entry name" value="DNA methylase specificity domains"/>
    <property type="match status" value="1"/>
</dbReference>
<dbReference type="SUPFAM" id="SSF116734">
    <property type="entry name" value="DNA methylase specificity domain"/>
    <property type="match status" value="1"/>
</dbReference>
<evidence type="ECO:0000259" key="5">
    <source>
        <dbReference type="Pfam" id="PF01420"/>
    </source>
</evidence>
<dbReference type="PANTHER" id="PTHR43140">
    <property type="entry name" value="TYPE-1 RESTRICTION ENZYME ECOKI SPECIFICITY PROTEIN"/>
    <property type="match status" value="1"/>
</dbReference>
<feature type="domain" description="Type I restriction modification DNA specificity" evidence="5">
    <location>
        <begin position="81"/>
        <end position="199"/>
    </location>
</feature>
<keyword evidence="2" id="KW-0680">Restriction system</keyword>
<dbReference type="InterPro" id="IPR044946">
    <property type="entry name" value="Restrct_endonuc_typeI_TRD_sf"/>
</dbReference>
<protein>
    <recommendedName>
        <fullName evidence="5">Type I restriction modification DNA specificity domain-containing protein</fullName>
    </recommendedName>
</protein>
<dbReference type="GO" id="GO:0003677">
    <property type="term" value="F:DNA binding"/>
    <property type="evidence" value="ECO:0007669"/>
    <property type="project" value="UniProtKB-KW"/>
</dbReference>
<evidence type="ECO:0000256" key="3">
    <source>
        <dbReference type="ARBA" id="ARBA00023125"/>
    </source>
</evidence>